<dbReference type="EMBL" id="JANX01000041">
    <property type="protein sequence ID" value="KGM35220.1"/>
    <property type="molecule type" value="Genomic_DNA"/>
</dbReference>
<evidence type="ECO:0000256" key="1">
    <source>
        <dbReference type="ARBA" id="ARBA00008520"/>
    </source>
</evidence>
<evidence type="ECO:0000256" key="2">
    <source>
        <dbReference type="ARBA" id="ARBA00022448"/>
    </source>
</evidence>
<comment type="caution">
    <text evidence="5">The sequence shown here is derived from an EMBL/GenBank/DDBJ whole genome shotgun (WGS) entry which is preliminary data.</text>
</comment>
<sequence>MQHAFRSVLLGAGASILAALAAAPAVAAEVRVTVAEYSSKTGPYFEEAAKAFEAKNPGTDIKIEVVPWDVLQQKLTTDIAGNANADLAIIGTRWLVDFVQQGVVAPLDGYMTDEFKARFIPTFFAPGVLDGKTYGLPIASSARAMYYNKDLFEKAGIAAPPATWDELVEDAKKIKALGAKDTYGFGLQGKEIETDVYFYYAMWSFGGDIVVDGKSGIDSEAAIKAATLYKQMIDDGLTEPGVTAYNREDVQNLFKQGRIGMMFTAPFLASQIKTEAPDLKYGVAPVPKGTTSATYAVTDSIVMFENSKVKDEAWKFMDFLFQSDWREKFTVNEGFLTENQAVAKLPYFTDDPNLKVFNAMLPSAKFAPTIAGWEEIADATGRALQKIYLGEAKPEEALKAAAEQANGVLGAK</sequence>
<accession>A0A0A0DB08</accession>
<comment type="similarity">
    <text evidence="1">Belongs to the bacterial solute-binding protein 1 family.</text>
</comment>
<dbReference type="SUPFAM" id="SSF53850">
    <property type="entry name" value="Periplasmic binding protein-like II"/>
    <property type="match status" value="1"/>
</dbReference>
<feature type="chain" id="PRO_5001960607" evidence="4">
    <location>
        <begin position="28"/>
        <end position="412"/>
    </location>
</feature>
<dbReference type="GO" id="GO:0042956">
    <property type="term" value="P:maltodextrin transmembrane transport"/>
    <property type="evidence" value="ECO:0007669"/>
    <property type="project" value="TreeGrafter"/>
</dbReference>
<reference evidence="5 6" key="1">
    <citation type="submission" date="2014-01" db="EMBL/GenBank/DDBJ databases">
        <title>Genome sequence determination for a cystic fibrosis isolate, Inquilinus limosus.</title>
        <authorList>
            <person name="Pino M."/>
            <person name="Di Conza J."/>
            <person name="Gutkind G."/>
        </authorList>
    </citation>
    <scope>NUCLEOTIDE SEQUENCE [LARGE SCALE GENOMIC DNA]</scope>
    <source>
        <strain evidence="5 6">MP06</strain>
    </source>
</reference>
<dbReference type="GO" id="GO:0015768">
    <property type="term" value="P:maltose transport"/>
    <property type="evidence" value="ECO:0007669"/>
    <property type="project" value="TreeGrafter"/>
</dbReference>
<dbReference type="Gene3D" id="3.40.190.10">
    <property type="entry name" value="Periplasmic binding protein-like II"/>
    <property type="match status" value="2"/>
</dbReference>
<dbReference type="Pfam" id="PF01547">
    <property type="entry name" value="SBP_bac_1"/>
    <property type="match status" value="1"/>
</dbReference>
<evidence type="ECO:0000313" key="6">
    <source>
        <dbReference type="Proteomes" id="UP000029995"/>
    </source>
</evidence>
<dbReference type="PANTHER" id="PTHR30061">
    <property type="entry name" value="MALTOSE-BINDING PERIPLASMIC PROTEIN"/>
    <property type="match status" value="1"/>
</dbReference>
<evidence type="ECO:0000313" key="5">
    <source>
        <dbReference type="EMBL" id="KGM35220.1"/>
    </source>
</evidence>
<proteinExistence type="inferred from homology"/>
<dbReference type="OrthoDB" id="9805950at2"/>
<dbReference type="GO" id="GO:0055085">
    <property type="term" value="P:transmembrane transport"/>
    <property type="evidence" value="ECO:0007669"/>
    <property type="project" value="InterPro"/>
</dbReference>
<protein>
    <submittedName>
        <fullName evidence="5">Bicyclomycin resistance protein</fullName>
    </submittedName>
</protein>
<dbReference type="GO" id="GO:1901982">
    <property type="term" value="F:maltose binding"/>
    <property type="evidence" value="ECO:0007669"/>
    <property type="project" value="TreeGrafter"/>
</dbReference>
<dbReference type="AlphaFoldDB" id="A0A0A0DB08"/>
<organism evidence="5 6">
    <name type="scientific">Inquilinus limosus MP06</name>
    <dbReference type="NCBI Taxonomy" id="1398085"/>
    <lineage>
        <taxon>Bacteria</taxon>
        <taxon>Pseudomonadati</taxon>
        <taxon>Pseudomonadota</taxon>
        <taxon>Alphaproteobacteria</taxon>
        <taxon>Rhodospirillales</taxon>
        <taxon>Rhodospirillaceae</taxon>
        <taxon>Inquilinus</taxon>
    </lineage>
</organism>
<dbReference type="PANTHER" id="PTHR30061:SF50">
    <property type="entry name" value="MALTOSE_MALTODEXTRIN-BINDING PERIPLASMIC PROTEIN"/>
    <property type="match status" value="1"/>
</dbReference>
<name>A0A0A0DB08_9PROT</name>
<dbReference type="Proteomes" id="UP000029995">
    <property type="component" value="Unassembled WGS sequence"/>
</dbReference>
<feature type="signal peptide" evidence="4">
    <location>
        <begin position="1"/>
        <end position="27"/>
    </location>
</feature>
<keyword evidence="2" id="KW-0813">Transport</keyword>
<dbReference type="RefSeq" id="WP_034832864.1">
    <property type="nucleotide sequence ID" value="NZ_JANX01000041.1"/>
</dbReference>
<evidence type="ECO:0000256" key="3">
    <source>
        <dbReference type="ARBA" id="ARBA00022729"/>
    </source>
</evidence>
<dbReference type="InterPro" id="IPR006061">
    <property type="entry name" value="SBP_1_CS"/>
</dbReference>
<evidence type="ECO:0000256" key="4">
    <source>
        <dbReference type="SAM" id="SignalP"/>
    </source>
</evidence>
<dbReference type="PROSITE" id="PS01037">
    <property type="entry name" value="SBP_BACTERIAL_1"/>
    <property type="match status" value="1"/>
</dbReference>
<dbReference type="CDD" id="cd13585">
    <property type="entry name" value="PBP2_TMBP_like"/>
    <property type="match status" value="1"/>
</dbReference>
<keyword evidence="3 4" id="KW-0732">Signal</keyword>
<gene>
    <name evidence="5" type="ORF">P409_05795</name>
</gene>
<dbReference type="GO" id="GO:0055052">
    <property type="term" value="C:ATP-binding cassette (ABC) transporter complex, substrate-binding subunit-containing"/>
    <property type="evidence" value="ECO:0007669"/>
    <property type="project" value="TreeGrafter"/>
</dbReference>
<dbReference type="InterPro" id="IPR006059">
    <property type="entry name" value="SBP"/>
</dbReference>